<evidence type="ECO:0000313" key="1">
    <source>
        <dbReference type="EMBL" id="PLT28949.1"/>
    </source>
</evidence>
<dbReference type="EMBL" id="PGUY01000048">
    <property type="protein sequence ID" value="PLT28949.1"/>
    <property type="molecule type" value="Genomic_DNA"/>
</dbReference>
<comment type="caution">
    <text evidence="1">The sequence shown here is derived from an EMBL/GenBank/DDBJ whole genome shotgun (WGS) entry which is preliminary data.</text>
</comment>
<dbReference type="AlphaFoldDB" id="A0A2N5M3K6"/>
<proteinExistence type="predicted"/>
<protein>
    <submittedName>
        <fullName evidence="1">Uncharacterized protein</fullName>
    </submittedName>
</protein>
<name>A0A2N5M3K6_9BACI</name>
<dbReference type="OrthoDB" id="2988425at2"/>
<dbReference type="Proteomes" id="UP000234748">
    <property type="component" value="Unassembled WGS sequence"/>
</dbReference>
<dbReference type="RefSeq" id="WP_101643846.1">
    <property type="nucleotide sequence ID" value="NZ_PGUY01000048.1"/>
</dbReference>
<evidence type="ECO:0000313" key="2">
    <source>
        <dbReference type="Proteomes" id="UP000234748"/>
    </source>
</evidence>
<keyword evidence="2" id="KW-1185">Reference proteome</keyword>
<reference evidence="1 2" key="1">
    <citation type="submission" date="2017-11" db="EMBL/GenBank/DDBJ databases">
        <title>Comparitive Functional Genomics of Dry Heat Resistant strains isolated from the Viking Spacecraft.</title>
        <authorList>
            <person name="Seuylemezian A."/>
            <person name="Cooper K."/>
            <person name="Vaishampayan P."/>
        </authorList>
    </citation>
    <scope>NUCLEOTIDE SEQUENCE [LARGE SCALE GENOMIC DNA]</scope>
    <source>
        <strain evidence="1 2">V1-29</strain>
    </source>
</reference>
<sequence>MTLFPGYGYREFYQRPLLPMGKKDKASCHSLNDITSTHWLIALQGFPKEPSSDFYHWNILVFPTNESGSFTYKKPYYVSESFSSFHQAYDYSKSLADSAVNDMITSRQLTERIS</sequence>
<gene>
    <name evidence="1" type="ORF">CUU66_15780</name>
</gene>
<accession>A0A2N5M3K6</accession>
<organism evidence="1 2">
    <name type="scientific">Peribacillus deserti</name>
    <dbReference type="NCBI Taxonomy" id="673318"/>
    <lineage>
        <taxon>Bacteria</taxon>
        <taxon>Bacillati</taxon>
        <taxon>Bacillota</taxon>
        <taxon>Bacilli</taxon>
        <taxon>Bacillales</taxon>
        <taxon>Bacillaceae</taxon>
        <taxon>Peribacillus</taxon>
    </lineage>
</organism>